<dbReference type="AlphaFoldDB" id="A0A7R9GJ15"/>
<feature type="region of interest" description="Disordered" evidence="1">
    <location>
        <begin position="1"/>
        <end position="34"/>
    </location>
</feature>
<evidence type="ECO:0000256" key="2">
    <source>
        <dbReference type="SAM" id="Phobius"/>
    </source>
</evidence>
<gene>
    <name evidence="3" type="ORF">NMOB1V02_LOCUS10512</name>
</gene>
<dbReference type="Proteomes" id="UP000678499">
    <property type="component" value="Unassembled WGS sequence"/>
</dbReference>
<evidence type="ECO:0000313" key="4">
    <source>
        <dbReference type="Proteomes" id="UP000678499"/>
    </source>
</evidence>
<accession>A0A7R9GJ15</accession>
<keyword evidence="4" id="KW-1185">Reference proteome</keyword>
<dbReference type="EMBL" id="OA886511">
    <property type="protein sequence ID" value="CAD7282894.1"/>
    <property type="molecule type" value="Genomic_DNA"/>
</dbReference>
<feature type="region of interest" description="Disordered" evidence="1">
    <location>
        <begin position="289"/>
        <end position="317"/>
    </location>
</feature>
<organism evidence="3">
    <name type="scientific">Notodromas monacha</name>
    <dbReference type="NCBI Taxonomy" id="399045"/>
    <lineage>
        <taxon>Eukaryota</taxon>
        <taxon>Metazoa</taxon>
        <taxon>Ecdysozoa</taxon>
        <taxon>Arthropoda</taxon>
        <taxon>Crustacea</taxon>
        <taxon>Oligostraca</taxon>
        <taxon>Ostracoda</taxon>
        <taxon>Podocopa</taxon>
        <taxon>Podocopida</taxon>
        <taxon>Cypridocopina</taxon>
        <taxon>Cypridoidea</taxon>
        <taxon>Cyprididae</taxon>
        <taxon>Notodromas</taxon>
    </lineage>
</organism>
<keyword evidence="2" id="KW-1133">Transmembrane helix</keyword>
<feature type="compositionally biased region" description="Polar residues" evidence="1">
    <location>
        <begin position="290"/>
        <end position="302"/>
    </location>
</feature>
<feature type="transmembrane region" description="Helical" evidence="2">
    <location>
        <begin position="190"/>
        <end position="209"/>
    </location>
</feature>
<feature type="compositionally biased region" description="Polar residues" evidence="1">
    <location>
        <begin position="79"/>
        <end position="97"/>
    </location>
</feature>
<dbReference type="EMBL" id="CAJPEX010004474">
    <property type="protein sequence ID" value="CAG0923046.1"/>
    <property type="molecule type" value="Genomic_DNA"/>
</dbReference>
<feature type="transmembrane region" description="Helical" evidence="2">
    <location>
        <begin position="235"/>
        <end position="257"/>
    </location>
</feature>
<reference evidence="3" key="1">
    <citation type="submission" date="2020-11" db="EMBL/GenBank/DDBJ databases">
        <authorList>
            <person name="Tran Van P."/>
        </authorList>
    </citation>
    <scope>NUCLEOTIDE SEQUENCE</scope>
</reference>
<keyword evidence="2" id="KW-0472">Membrane</keyword>
<name>A0A7R9GJ15_9CRUS</name>
<feature type="region of interest" description="Disordered" evidence="1">
    <location>
        <begin position="73"/>
        <end position="97"/>
    </location>
</feature>
<feature type="compositionally biased region" description="Basic residues" evidence="1">
    <location>
        <begin position="308"/>
        <end position="317"/>
    </location>
</feature>
<proteinExistence type="predicted"/>
<keyword evidence="2" id="KW-0812">Transmembrane</keyword>
<evidence type="ECO:0000256" key="1">
    <source>
        <dbReference type="SAM" id="MobiDB-lite"/>
    </source>
</evidence>
<sequence>MVIEELSGPSHELDKRVDMDSWPPKSYTKRAAFPKSASRIRWPEASKRRSRIGRANTTAVRSSIPLTHELGITGEQDEMNSANLTPNPTNPNSEKSISNIHHLGIRSIRHRSTRSAPQEKATMVMADDNVQYTESDVVQLTDLIKPTSLNETENLERSSAPISERKGRIRSSSYLSLCDSCGITSWLPKWILITSAAALWAYLAYVYFICRNQPRCIELKNLTRAVLEIPDVPQIVLGFTFLAGTVLIILSIIKFLFGGSSRSRRSPHDDTKQQTRNSSAIVMVPENFDPPTQSVDRFVQQQHQDRGKPRRAKYSAF</sequence>
<protein>
    <submittedName>
        <fullName evidence="3">Uncharacterized protein</fullName>
    </submittedName>
</protein>
<evidence type="ECO:0000313" key="3">
    <source>
        <dbReference type="EMBL" id="CAD7282894.1"/>
    </source>
</evidence>